<keyword evidence="2" id="KW-1185">Reference proteome</keyword>
<reference evidence="1" key="1">
    <citation type="journal article" date="2012" name="Nature">
        <title>The tomato genome sequence provides insights into fleshy fruit evolution.</title>
        <authorList>
            <consortium name="Tomato Genome Consortium"/>
        </authorList>
    </citation>
    <scope>NUCLEOTIDE SEQUENCE [LARGE SCALE GENOMIC DNA]</scope>
    <source>
        <strain evidence="1">cv. Heinz 1706</strain>
    </source>
</reference>
<sequence>MQTVISHNVSTICDTLKFRNQRHDINLFPEIGEMGGILPGLQEILDDRPDIDLGGPTMLMEPSIHAPANALPASVELYDSGNAVDEYKMSSHDNMFAGKGQRKIEQEGKIWMKSFQGSEEF</sequence>
<accession>A0A3Q7HK18</accession>
<organism evidence="1">
    <name type="scientific">Solanum lycopersicum</name>
    <name type="common">Tomato</name>
    <name type="synonym">Lycopersicon esculentum</name>
    <dbReference type="NCBI Taxonomy" id="4081"/>
    <lineage>
        <taxon>Eukaryota</taxon>
        <taxon>Viridiplantae</taxon>
        <taxon>Streptophyta</taxon>
        <taxon>Embryophyta</taxon>
        <taxon>Tracheophyta</taxon>
        <taxon>Spermatophyta</taxon>
        <taxon>Magnoliopsida</taxon>
        <taxon>eudicotyledons</taxon>
        <taxon>Gunneridae</taxon>
        <taxon>Pentapetalae</taxon>
        <taxon>asterids</taxon>
        <taxon>lamiids</taxon>
        <taxon>Solanales</taxon>
        <taxon>Solanaceae</taxon>
        <taxon>Solanoideae</taxon>
        <taxon>Solaneae</taxon>
        <taxon>Solanum</taxon>
        <taxon>Solanum subgen. Lycopersicon</taxon>
    </lineage>
</organism>
<evidence type="ECO:0000313" key="1">
    <source>
        <dbReference type="EnsemblPlants" id="Solyc08g006917.1.1"/>
    </source>
</evidence>
<evidence type="ECO:0000313" key="2">
    <source>
        <dbReference type="Proteomes" id="UP000004994"/>
    </source>
</evidence>
<dbReference type="AlphaFoldDB" id="A0A3Q7HK18"/>
<dbReference type="EnsemblPlants" id="Solyc08g006917.1.1">
    <property type="protein sequence ID" value="Solyc08g006917.1.1"/>
    <property type="gene ID" value="Solyc08g006917.1"/>
</dbReference>
<dbReference type="InParanoid" id="A0A3Q7HK18"/>
<proteinExistence type="predicted"/>
<protein>
    <submittedName>
        <fullName evidence="1">Uncharacterized protein</fullName>
    </submittedName>
</protein>
<name>A0A3Q7HK18_SOLLC</name>
<dbReference type="Proteomes" id="UP000004994">
    <property type="component" value="Chromosome 8"/>
</dbReference>
<reference evidence="1" key="2">
    <citation type="submission" date="2019-01" db="UniProtKB">
        <authorList>
            <consortium name="EnsemblPlants"/>
        </authorList>
    </citation>
    <scope>IDENTIFICATION</scope>
    <source>
        <strain evidence="1">cv. Heinz 1706</strain>
    </source>
</reference>
<dbReference type="Gramene" id="Solyc08g006917.1.1">
    <property type="protein sequence ID" value="Solyc08g006917.1.1"/>
    <property type="gene ID" value="Solyc08g006917.1"/>
</dbReference>